<comment type="caution">
    <text evidence="2">The sequence shown here is derived from an EMBL/GenBank/DDBJ whole genome shotgun (WGS) entry which is preliminary data.</text>
</comment>
<feature type="transmembrane region" description="Helical" evidence="1">
    <location>
        <begin position="22"/>
        <end position="42"/>
    </location>
</feature>
<sequence>MLALTLAAAAEQTERELPAPTWAFGVGALAVFALLFMVTWFFRGNSSKH</sequence>
<dbReference type="EMBL" id="JBITLV010000002">
    <property type="protein sequence ID" value="MFI7587030.1"/>
    <property type="molecule type" value="Genomic_DNA"/>
</dbReference>
<dbReference type="Proteomes" id="UP001612915">
    <property type="component" value="Unassembled WGS sequence"/>
</dbReference>
<proteinExistence type="predicted"/>
<keyword evidence="3" id="KW-1185">Reference proteome</keyword>
<accession>A0ABW8AKY5</accession>
<keyword evidence="1" id="KW-1133">Transmembrane helix</keyword>
<evidence type="ECO:0000313" key="3">
    <source>
        <dbReference type="Proteomes" id="UP001612915"/>
    </source>
</evidence>
<name>A0ABW8AKY5_9ACTN</name>
<keyword evidence="1" id="KW-0472">Membrane</keyword>
<keyword evidence="1" id="KW-0812">Transmembrane</keyword>
<gene>
    <name evidence="2" type="ORF">ACIB24_08140</name>
</gene>
<organism evidence="2 3">
    <name type="scientific">Spongisporangium articulatum</name>
    <dbReference type="NCBI Taxonomy" id="3362603"/>
    <lineage>
        <taxon>Bacteria</taxon>
        <taxon>Bacillati</taxon>
        <taxon>Actinomycetota</taxon>
        <taxon>Actinomycetes</taxon>
        <taxon>Kineosporiales</taxon>
        <taxon>Kineosporiaceae</taxon>
        <taxon>Spongisporangium</taxon>
    </lineage>
</organism>
<protein>
    <submittedName>
        <fullName evidence="2">Uncharacterized protein</fullName>
    </submittedName>
</protein>
<reference evidence="2 3" key="1">
    <citation type="submission" date="2024-10" db="EMBL/GenBank/DDBJ databases">
        <title>The Natural Products Discovery Center: Release of the First 8490 Sequenced Strains for Exploring Actinobacteria Biosynthetic Diversity.</title>
        <authorList>
            <person name="Kalkreuter E."/>
            <person name="Kautsar S.A."/>
            <person name="Yang D."/>
            <person name="Bader C.D."/>
            <person name="Teijaro C.N."/>
            <person name="Fluegel L."/>
            <person name="Davis C.M."/>
            <person name="Simpson J.R."/>
            <person name="Lauterbach L."/>
            <person name="Steele A.D."/>
            <person name="Gui C."/>
            <person name="Meng S."/>
            <person name="Li G."/>
            <person name="Viehrig K."/>
            <person name="Ye F."/>
            <person name="Su P."/>
            <person name="Kiefer A.F."/>
            <person name="Nichols A."/>
            <person name="Cepeda A.J."/>
            <person name="Yan W."/>
            <person name="Fan B."/>
            <person name="Jiang Y."/>
            <person name="Adhikari A."/>
            <person name="Zheng C.-J."/>
            <person name="Schuster L."/>
            <person name="Cowan T.M."/>
            <person name="Smanski M.J."/>
            <person name="Chevrette M.G."/>
            <person name="De Carvalho L.P.S."/>
            <person name="Shen B."/>
        </authorList>
    </citation>
    <scope>NUCLEOTIDE SEQUENCE [LARGE SCALE GENOMIC DNA]</scope>
    <source>
        <strain evidence="2 3">NPDC049639</strain>
    </source>
</reference>
<dbReference type="RefSeq" id="WP_398277877.1">
    <property type="nucleotide sequence ID" value="NZ_JBITLV010000002.1"/>
</dbReference>
<evidence type="ECO:0000313" key="2">
    <source>
        <dbReference type="EMBL" id="MFI7587030.1"/>
    </source>
</evidence>
<evidence type="ECO:0000256" key="1">
    <source>
        <dbReference type="SAM" id="Phobius"/>
    </source>
</evidence>